<dbReference type="HAMAP" id="MF_01281">
    <property type="entry name" value="MTA_SAH_deamin"/>
    <property type="match status" value="1"/>
</dbReference>
<dbReference type="EC" id="3.5.4.31" evidence="4"/>
<dbReference type="Pfam" id="PF01979">
    <property type="entry name" value="Amidohydro_1"/>
    <property type="match status" value="1"/>
</dbReference>
<feature type="domain" description="Amidohydrolase-related" evidence="5">
    <location>
        <begin position="46"/>
        <end position="389"/>
    </location>
</feature>
<comment type="catalytic activity">
    <reaction evidence="4">
        <text>S-methyl-5'-thioadenosine + H2O + H(+) = S-methyl-5'-thioinosine + NH4(+)</text>
        <dbReference type="Rhea" id="RHEA:25025"/>
        <dbReference type="ChEBI" id="CHEBI:15377"/>
        <dbReference type="ChEBI" id="CHEBI:15378"/>
        <dbReference type="ChEBI" id="CHEBI:17509"/>
        <dbReference type="ChEBI" id="CHEBI:28938"/>
        <dbReference type="ChEBI" id="CHEBI:48595"/>
        <dbReference type="EC" id="3.5.4.31"/>
    </reaction>
</comment>
<comment type="similarity">
    <text evidence="4">Belongs to the metallo-dependent hydrolases superfamily. MTA/SAH deaminase family.</text>
</comment>
<sequence>MSLLLRNAVLGETPTDLFIDRGVFQRIGPDLDISADKTIDAAGKAIVPPLVNGHTHAAMTLLRGYADDMELHTWLTEHIWPLEARLSEEDVYVGSLLACLEMIKSGTLFFNDMYWHFEGTARAVTEMGLRAALSSVFIDFGDARTAEDKQRRCLDLLATYKEVDPRLQCALGPHAVYTVSRKSLEWIRDIAEEHDLLIHMHVAETRKEVEDCMAEHGKRPVAYLDELGLLSPRLVACHAVWLTPEEMELLAKRGVNIVHNPVSNMKLCSGTSPVESMRQHGLRIGLGTDGCSSNNALDMFSEMKSAALAAKVATGSPKALPADAVWEMATAQGAAIFNLNHGITEGAWADCLLVDLDQPAMVPCYNLTSNLVYAASGGCVDTAICNGEVLMQKRHIPGEEEIIARARACARRLVAG</sequence>
<dbReference type="GO" id="GO:0090614">
    <property type="term" value="F:5'-methylthioadenosine deaminase activity"/>
    <property type="evidence" value="ECO:0007669"/>
    <property type="project" value="UniProtKB-UniRule"/>
</dbReference>
<dbReference type="AlphaFoldDB" id="C8X0F4"/>
<dbReference type="InterPro" id="IPR006680">
    <property type="entry name" value="Amidohydro-rel"/>
</dbReference>
<keyword evidence="3 4" id="KW-0862">Zinc</keyword>
<comment type="function">
    <text evidence="4">Catalyzes the deamination of 5-methylthioadenosine and S-adenosyl-L-homocysteine into 5-methylthioinosine and S-inosyl-L-homocysteine, respectively. Is also able to deaminate adenosine.</text>
</comment>
<evidence type="ECO:0000313" key="7">
    <source>
        <dbReference type="Proteomes" id="UP000001052"/>
    </source>
</evidence>
<dbReference type="GO" id="GO:0046872">
    <property type="term" value="F:metal ion binding"/>
    <property type="evidence" value="ECO:0007669"/>
    <property type="project" value="UniProtKB-KW"/>
</dbReference>
<dbReference type="InterPro" id="IPR011059">
    <property type="entry name" value="Metal-dep_hydrolase_composite"/>
</dbReference>
<feature type="binding site" evidence="4">
    <location>
        <position position="289"/>
    </location>
    <ligand>
        <name>Zn(2+)</name>
        <dbReference type="ChEBI" id="CHEBI:29105"/>
    </ligand>
</feature>
<dbReference type="InterPro" id="IPR050287">
    <property type="entry name" value="MTA/SAH_deaminase"/>
</dbReference>
<reference evidence="7" key="1">
    <citation type="submission" date="2009-09" db="EMBL/GenBank/DDBJ databases">
        <title>The complete chromosome of Desulfohalobium retbaense DSM 5692.</title>
        <authorList>
            <consortium name="US DOE Joint Genome Institute (JGI-PGF)"/>
            <person name="Lucas S."/>
            <person name="Copeland A."/>
            <person name="Lapidus A."/>
            <person name="Glavina del Rio T."/>
            <person name="Dalin E."/>
            <person name="Tice H."/>
            <person name="Bruce D."/>
            <person name="Goodwin L."/>
            <person name="Pitluck S."/>
            <person name="Kyrpides N."/>
            <person name="Mavromatis K."/>
            <person name="Ivanova N."/>
            <person name="Mikhailova N."/>
            <person name="Munk A.C."/>
            <person name="Brettin T."/>
            <person name="Detter J.C."/>
            <person name="Han C."/>
            <person name="Tapia R."/>
            <person name="Larimer F."/>
            <person name="Land M."/>
            <person name="Hauser L."/>
            <person name="Markowitz V."/>
            <person name="Cheng J.-F."/>
            <person name="Hugenholtz P."/>
            <person name="Woyke T."/>
            <person name="Wu D."/>
            <person name="Spring S."/>
            <person name="Klenk H.-P."/>
            <person name="Eisen J.A."/>
        </authorList>
    </citation>
    <scope>NUCLEOTIDE SEQUENCE [LARGE SCALE GENOMIC DNA]</scope>
    <source>
        <strain evidence="7">DSM 5692</strain>
    </source>
</reference>
<reference evidence="6 7" key="2">
    <citation type="journal article" date="2010" name="Stand. Genomic Sci.">
        <title>Complete genome sequence of Desulfohalobium retbaense type strain (HR(100)).</title>
        <authorList>
            <person name="Spring S."/>
            <person name="Nolan M."/>
            <person name="Lapidus A."/>
            <person name="Glavina Del Rio T."/>
            <person name="Copeland A."/>
            <person name="Tice H."/>
            <person name="Cheng J.F."/>
            <person name="Lucas S."/>
            <person name="Land M."/>
            <person name="Chen F."/>
            <person name="Bruce D."/>
            <person name="Goodwin L."/>
            <person name="Pitluck S."/>
            <person name="Ivanova N."/>
            <person name="Mavromatis K."/>
            <person name="Mikhailova N."/>
            <person name="Pati A."/>
            <person name="Chen A."/>
            <person name="Palaniappan K."/>
            <person name="Hauser L."/>
            <person name="Chang Y.J."/>
            <person name="Jeffries C.D."/>
            <person name="Munk C."/>
            <person name="Kiss H."/>
            <person name="Chain P."/>
            <person name="Han C."/>
            <person name="Brettin T."/>
            <person name="Detter J.C."/>
            <person name="Schuler E."/>
            <person name="Goker M."/>
            <person name="Rohde M."/>
            <person name="Bristow J."/>
            <person name="Eisen J.A."/>
            <person name="Markowitz V."/>
            <person name="Hugenholtz P."/>
            <person name="Kyrpides N.C."/>
            <person name="Klenk H.P."/>
        </authorList>
    </citation>
    <scope>NUCLEOTIDE SEQUENCE [LARGE SCALE GENOMIC DNA]</scope>
    <source>
        <strain evidence="6 7">DSM 5692</strain>
    </source>
</reference>
<dbReference type="CDD" id="cd01298">
    <property type="entry name" value="ATZ_TRZ_like"/>
    <property type="match status" value="1"/>
</dbReference>
<dbReference type="Gene3D" id="2.30.40.10">
    <property type="entry name" value="Urease, subunit C, domain 1"/>
    <property type="match status" value="1"/>
</dbReference>
<dbReference type="SUPFAM" id="SSF51556">
    <property type="entry name" value="Metallo-dependent hydrolases"/>
    <property type="match status" value="1"/>
</dbReference>
<dbReference type="KEGG" id="drt:Dret_0482"/>
<dbReference type="FunFam" id="3.20.20.140:FF:000014">
    <property type="entry name" value="5-methylthioadenosine/S-adenosylhomocysteine deaminase"/>
    <property type="match status" value="1"/>
</dbReference>
<dbReference type="Gene3D" id="3.20.20.140">
    <property type="entry name" value="Metal-dependent hydrolases"/>
    <property type="match status" value="1"/>
</dbReference>
<dbReference type="InterPro" id="IPR032466">
    <property type="entry name" value="Metal_Hydrolase"/>
</dbReference>
<dbReference type="InterPro" id="IPR023512">
    <property type="entry name" value="Deaminase_MtaD/DadD"/>
</dbReference>
<dbReference type="STRING" id="485915.Dret_0482"/>
<comment type="cofactor">
    <cofactor evidence="4">
        <name>Zn(2+)</name>
        <dbReference type="ChEBI" id="CHEBI:29105"/>
    </cofactor>
    <text evidence="4">Binds 1 zinc ion per subunit.</text>
</comment>
<evidence type="ECO:0000256" key="4">
    <source>
        <dbReference type="HAMAP-Rule" id="MF_01281"/>
    </source>
</evidence>
<feature type="binding site" evidence="4">
    <location>
        <position position="56"/>
    </location>
    <ligand>
        <name>Zn(2+)</name>
        <dbReference type="ChEBI" id="CHEBI:29105"/>
    </ligand>
</feature>
<feature type="binding site" evidence="4">
    <location>
        <position position="54"/>
    </location>
    <ligand>
        <name>Zn(2+)</name>
        <dbReference type="ChEBI" id="CHEBI:29105"/>
    </ligand>
</feature>
<dbReference type="OrthoDB" id="9807210at2"/>
<dbReference type="EMBL" id="CP001734">
    <property type="protein sequence ID" value="ACV67779.1"/>
    <property type="molecule type" value="Genomic_DNA"/>
</dbReference>
<keyword evidence="2 4" id="KW-0378">Hydrolase</keyword>
<evidence type="ECO:0000259" key="5">
    <source>
        <dbReference type="Pfam" id="PF01979"/>
    </source>
</evidence>
<dbReference type="SUPFAM" id="SSF51338">
    <property type="entry name" value="Composite domain of metallo-dependent hydrolases"/>
    <property type="match status" value="1"/>
</dbReference>
<keyword evidence="7" id="KW-1185">Reference proteome</keyword>
<evidence type="ECO:0000256" key="2">
    <source>
        <dbReference type="ARBA" id="ARBA00022801"/>
    </source>
</evidence>
<accession>C8X0F4</accession>
<dbReference type="eggNOG" id="COG0402">
    <property type="taxonomic scope" value="Bacteria"/>
</dbReference>
<dbReference type="PANTHER" id="PTHR43794:SF11">
    <property type="entry name" value="AMIDOHYDROLASE-RELATED DOMAIN-CONTAINING PROTEIN"/>
    <property type="match status" value="1"/>
</dbReference>
<comment type="catalytic activity">
    <reaction evidence="4">
        <text>S-adenosyl-L-homocysteine + H2O + H(+) = S-inosyl-L-homocysteine + NH4(+)</text>
        <dbReference type="Rhea" id="RHEA:20716"/>
        <dbReference type="ChEBI" id="CHEBI:15377"/>
        <dbReference type="ChEBI" id="CHEBI:15378"/>
        <dbReference type="ChEBI" id="CHEBI:28938"/>
        <dbReference type="ChEBI" id="CHEBI:57856"/>
        <dbReference type="ChEBI" id="CHEBI:57985"/>
        <dbReference type="EC" id="3.5.4.28"/>
    </reaction>
</comment>
<dbReference type="PANTHER" id="PTHR43794">
    <property type="entry name" value="AMINOHYDROLASE SSNA-RELATED"/>
    <property type="match status" value="1"/>
</dbReference>
<feature type="binding site" evidence="4">
    <location>
        <position position="204"/>
    </location>
    <ligand>
        <name>substrate</name>
    </ligand>
</feature>
<gene>
    <name evidence="4" type="primary">mtaD</name>
    <name evidence="6" type="ordered locus">Dret_0482</name>
</gene>
<name>C8X0F4_DESRD</name>
<keyword evidence="1 4" id="KW-0479">Metal-binding</keyword>
<feature type="binding site" evidence="4">
    <location>
        <position position="289"/>
    </location>
    <ligand>
        <name>substrate</name>
    </ligand>
</feature>
<feature type="binding site" evidence="4">
    <location>
        <position position="201"/>
    </location>
    <ligand>
        <name>Zn(2+)</name>
        <dbReference type="ChEBI" id="CHEBI:29105"/>
    </ligand>
</feature>
<dbReference type="RefSeq" id="WP_015750937.1">
    <property type="nucleotide sequence ID" value="NC_013223.1"/>
</dbReference>
<evidence type="ECO:0000313" key="6">
    <source>
        <dbReference type="EMBL" id="ACV67779.1"/>
    </source>
</evidence>
<feature type="binding site" evidence="4">
    <location>
        <position position="174"/>
    </location>
    <ligand>
        <name>substrate</name>
    </ligand>
</feature>
<organism evidence="6 7">
    <name type="scientific">Desulfohalobium retbaense (strain ATCC 49708 / DSM 5692 / JCM 16813 / HR100)</name>
    <dbReference type="NCBI Taxonomy" id="485915"/>
    <lineage>
        <taxon>Bacteria</taxon>
        <taxon>Pseudomonadati</taxon>
        <taxon>Thermodesulfobacteriota</taxon>
        <taxon>Desulfovibrionia</taxon>
        <taxon>Desulfovibrionales</taxon>
        <taxon>Desulfohalobiaceae</taxon>
        <taxon>Desulfohalobium</taxon>
    </lineage>
</organism>
<dbReference type="Proteomes" id="UP000001052">
    <property type="component" value="Chromosome"/>
</dbReference>
<feature type="binding site" evidence="4">
    <location>
        <position position="83"/>
    </location>
    <ligand>
        <name>substrate</name>
    </ligand>
</feature>
<evidence type="ECO:0000256" key="1">
    <source>
        <dbReference type="ARBA" id="ARBA00022723"/>
    </source>
</evidence>
<dbReference type="HOGENOM" id="CLU_012358_2_1_7"/>
<evidence type="ECO:0000256" key="3">
    <source>
        <dbReference type="ARBA" id="ARBA00022833"/>
    </source>
</evidence>
<proteinExistence type="inferred from homology"/>
<protein>
    <recommendedName>
        <fullName evidence="4">5-methylthioadenosine/S-adenosylhomocysteine deaminase</fullName>
        <shortName evidence="4">MTA/SAH deaminase</shortName>
        <ecNumber evidence="4">3.5.4.28</ecNumber>
        <ecNumber evidence="4">3.5.4.31</ecNumber>
    </recommendedName>
</protein>
<dbReference type="GO" id="GO:0050270">
    <property type="term" value="F:S-adenosylhomocysteine deaminase activity"/>
    <property type="evidence" value="ECO:0007669"/>
    <property type="project" value="UniProtKB-UniRule"/>
</dbReference>
<dbReference type="EC" id="3.5.4.28" evidence="4"/>
<comment type="caution">
    <text evidence="4">Lacks conserved residue(s) required for the propagation of feature annotation.</text>
</comment>